<dbReference type="InterPro" id="IPR002524">
    <property type="entry name" value="Cation_efflux"/>
</dbReference>
<evidence type="ECO:0000259" key="8">
    <source>
        <dbReference type="Pfam" id="PF01545"/>
    </source>
</evidence>
<dbReference type="OrthoDB" id="271709at2"/>
<dbReference type="GO" id="GO:0006882">
    <property type="term" value="P:intracellular zinc ion homeostasis"/>
    <property type="evidence" value="ECO:0007669"/>
    <property type="project" value="InterPro"/>
</dbReference>
<dbReference type="InterPro" id="IPR045316">
    <property type="entry name" value="Msc2-like"/>
</dbReference>
<proteinExistence type="predicted"/>
<dbReference type="EMBL" id="VPFL01000001">
    <property type="protein sequence ID" value="TXF13804.1"/>
    <property type="molecule type" value="Genomic_DNA"/>
</dbReference>
<dbReference type="GO" id="GO:0005385">
    <property type="term" value="F:zinc ion transmembrane transporter activity"/>
    <property type="evidence" value="ECO:0007669"/>
    <property type="project" value="InterPro"/>
</dbReference>
<keyword evidence="6 7" id="KW-0472">Membrane</keyword>
<name>A0A5C7EM54_9PROT</name>
<evidence type="ECO:0000313" key="9">
    <source>
        <dbReference type="EMBL" id="TXF13804.1"/>
    </source>
</evidence>
<dbReference type="RefSeq" id="WP_147798389.1">
    <property type="nucleotide sequence ID" value="NZ_VPFL01000001.1"/>
</dbReference>
<dbReference type="AlphaFoldDB" id="A0A5C7EM54"/>
<reference evidence="9 10" key="1">
    <citation type="submission" date="2019-08" db="EMBL/GenBank/DDBJ databases">
        <title>Pelomicrobium methylotrophicum gen. nov., sp. nov. a moderately thermophilic, facultatively anaerobic, lithoautotrophic and methylotrophic bacterium isolated from a terrestrial mud volcano.</title>
        <authorList>
            <person name="Slobodkina G.B."/>
            <person name="Merkel A.Y."/>
            <person name="Slobodkin A.I."/>
        </authorList>
    </citation>
    <scope>NUCLEOTIDE SEQUENCE [LARGE SCALE GENOMIC DNA]</scope>
    <source>
        <strain evidence="9 10">SM250</strain>
    </source>
</reference>
<dbReference type="NCBIfam" id="NF033827">
    <property type="entry name" value="CDF_efflux_DmeF"/>
    <property type="match status" value="1"/>
</dbReference>
<dbReference type="GO" id="GO:0016020">
    <property type="term" value="C:membrane"/>
    <property type="evidence" value="ECO:0007669"/>
    <property type="project" value="UniProtKB-SubCell"/>
</dbReference>
<sequence>MHPLDLTQWRHEHVFDHGNRAGERNTWRVVALTSAMMAIEIAAGWLFNSMALLADGWHMSTHAVALGVSGMAYVLARRLAHDARFAFGTWKIEVLAAFASAVFLAVVALYVAVESAARLFRPLPIDYEQALLVATLGLAVNLLCAWLLRDHHHHPHSGDDASHDPLHAHGDRHHVDLNLRSAYLHVVADALTSILAIAALLGGRLAGWNWLDPVMGIVGATVIAAWAYALIRDSSKVLLDREMDHPVVERVRRLIEGDGEATISDLHVWRVGRTQYACIVSLVAHTPKTPDEYRERLRHCPELGHVSIEVNPCPRCRKQP</sequence>
<feature type="transmembrane region" description="Helical" evidence="7">
    <location>
        <begin position="29"/>
        <end position="47"/>
    </location>
</feature>
<dbReference type="Pfam" id="PF01545">
    <property type="entry name" value="Cation_efflux"/>
    <property type="match status" value="1"/>
</dbReference>
<gene>
    <name evidence="9" type="primary">dmeF</name>
    <name evidence="9" type="ORF">FR698_01505</name>
</gene>
<feature type="domain" description="Cation efflux protein transmembrane" evidence="8">
    <location>
        <begin position="28"/>
        <end position="239"/>
    </location>
</feature>
<evidence type="ECO:0000256" key="1">
    <source>
        <dbReference type="ARBA" id="ARBA00004141"/>
    </source>
</evidence>
<keyword evidence="5" id="KW-0406">Ion transport</keyword>
<comment type="caution">
    <text evidence="9">The sequence shown here is derived from an EMBL/GenBank/DDBJ whole genome shotgun (WGS) entry which is preliminary data.</text>
</comment>
<feature type="transmembrane region" description="Helical" evidence="7">
    <location>
        <begin position="59"/>
        <end position="80"/>
    </location>
</feature>
<dbReference type="InterPro" id="IPR058533">
    <property type="entry name" value="Cation_efflux_TM"/>
</dbReference>
<evidence type="ECO:0000256" key="5">
    <source>
        <dbReference type="ARBA" id="ARBA00023065"/>
    </source>
</evidence>
<dbReference type="InParanoid" id="A0A5C7EM54"/>
<dbReference type="Gene3D" id="1.20.1510.10">
    <property type="entry name" value="Cation efflux protein transmembrane domain"/>
    <property type="match status" value="1"/>
</dbReference>
<organism evidence="9 10">
    <name type="scientific">Pelomicrobium methylotrophicum</name>
    <dbReference type="NCBI Taxonomy" id="2602750"/>
    <lineage>
        <taxon>Bacteria</taxon>
        <taxon>Pseudomonadati</taxon>
        <taxon>Pseudomonadota</taxon>
        <taxon>Hydrogenophilia</taxon>
        <taxon>Hydrogenophilia incertae sedis</taxon>
        <taxon>Pelomicrobium</taxon>
    </lineage>
</organism>
<feature type="transmembrane region" description="Helical" evidence="7">
    <location>
        <begin position="182"/>
        <end position="202"/>
    </location>
</feature>
<feature type="transmembrane region" description="Helical" evidence="7">
    <location>
        <begin position="92"/>
        <end position="111"/>
    </location>
</feature>
<protein>
    <submittedName>
        <fullName evidence="9">CDF family Co(II)/Ni(II) efflux transporter DmeF</fullName>
    </submittedName>
</protein>
<keyword evidence="10" id="KW-1185">Reference proteome</keyword>
<dbReference type="SUPFAM" id="SSF161111">
    <property type="entry name" value="Cation efflux protein transmembrane domain-like"/>
    <property type="match status" value="1"/>
</dbReference>
<evidence type="ECO:0000256" key="7">
    <source>
        <dbReference type="SAM" id="Phobius"/>
    </source>
</evidence>
<evidence type="ECO:0000256" key="6">
    <source>
        <dbReference type="ARBA" id="ARBA00023136"/>
    </source>
</evidence>
<comment type="subcellular location">
    <subcellularLocation>
        <location evidence="1">Membrane</location>
        <topology evidence="1">Multi-pass membrane protein</topology>
    </subcellularLocation>
</comment>
<feature type="transmembrane region" description="Helical" evidence="7">
    <location>
        <begin position="214"/>
        <end position="231"/>
    </location>
</feature>
<dbReference type="NCBIfam" id="TIGR01297">
    <property type="entry name" value="CDF"/>
    <property type="match status" value="1"/>
</dbReference>
<evidence type="ECO:0000256" key="3">
    <source>
        <dbReference type="ARBA" id="ARBA00022692"/>
    </source>
</evidence>
<dbReference type="InterPro" id="IPR027469">
    <property type="entry name" value="Cation_efflux_TMD_sf"/>
</dbReference>
<keyword evidence="2" id="KW-0813">Transport</keyword>
<accession>A0A5C7EM54</accession>
<evidence type="ECO:0000313" key="10">
    <source>
        <dbReference type="Proteomes" id="UP000321201"/>
    </source>
</evidence>
<dbReference type="Proteomes" id="UP000321201">
    <property type="component" value="Unassembled WGS sequence"/>
</dbReference>
<dbReference type="PANTHER" id="PTHR45755:SF4">
    <property type="entry name" value="ZINC TRANSPORTER 7"/>
    <property type="match status" value="1"/>
</dbReference>
<keyword evidence="3 7" id="KW-0812">Transmembrane</keyword>
<feature type="transmembrane region" description="Helical" evidence="7">
    <location>
        <begin position="131"/>
        <end position="148"/>
    </location>
</feature>
<evidence type="ECO:0000256" key="2">
    <source>
        <dbReference type="ARBA" id="ARBA00022448"/>
    </source>
</evidence>
<evidence type="ECO:0000256" key="4">
    <source>
        <dbReference type="ARBA" id="ARBA00022989"/>
    </source>
</evidence>
<keyword evidence="4 7" id="KW-1133">Transmembrane helix</keyword>
<dbReference type="PANTHER" id="PTHR45755">
    <property type="match status" value="1"/>
</dbReference>